<dbReference type="GO" id="GO:0004497">
    <property type="term" value="F:monooxygenase activity"/>
    <property type="evidence" value="ECO:0007669"/>
    <property type="project" value="UniProtKB-KW"/>
</dbReference>
<dbReference type="GO" id="GO:0005506">
    <property type="term" value="F:iron ion binding"/>
    <property type="evidence" value="ECO:0007669"/>
    <property type="project" value="InterPro"/>
</dbReference>
<gene>
    <name evidence="8" type="ORF">C2L65_33210</name>
</gene>
<keyword evidence="2 7" id="KW-0349">Heme</keyword>
<protein>
    <submittedName>
        <fullName evidence="8">Cytochrome P450</fullName>
    </submittedName>
</protein>
<dbReference type="InterPro" id="IPR017972">
    <property type="entry name" value="Cyt_P450_CS"/>
</dbReference>
<dbReference type="PRINTS" id="PR00359">
    <property type="entry name" value="BP450"/>
</dbReference>
<dbReference type="Proteomes" id="UP000243502">
    <property type="component" value="Chromosome 3"/>
</dbReference>
<dbReference type="InterPro" id="IPR036396">
    <property type="entry name" value="Cyt_P450_sf"/>
</dbReference>
<dbReference type="FunFam" id="1.10.630.10:FF:000018">
    <property type="entry name" value="Cytochrome P450 monooxygenase"/>
    <property type="match status" value="1"/>
</dbReference>
<sequence length="413" mass="46566">MTDDTAGGRCPFEGDRFPWPRAMQEVLQPPPRYASVRESEPIRRATTWDGNTVWVLTKMKDIREVLTSPHFSASPQTHGYPSVSPARAAQSRSYRTFITMDPPEHGQYRRTLTKEFMMKRIDELRPFVQTTFDTLLDQMIENGAPADFIRDVALPLPSIVISIMLGIPYEDHARLQLLSSNRMRLDISPELLAQSAQEMEQYIDRLLREKEQEPGDGEDLLSRLALEWINPGKLSHEDAVQMSVLLYLAGHETTANQIGLGLLSLLQDPQQKAALIAEPSLARGAVEEMLRFHSITHMNSARVATADVMIAGQLIRKGEGVFAPVQAANHDPEAFPDPERFDIRRDTKHASHVAFSFGVHQCLGQPLARLELQVVFETLFKRLPSLRLAVPFEQLHFKCNGNVFGVETLPVAW</sequence>
<evidence type="ECO:0000256" key="7">
    <source>
        <dbReference type="RuleBase" id="RU000461"/>
    </source>
</evidence>
<dbReference type="RefSeq" id="WP_042305960.1">
    <property type="nucleotide sequence ID" value="NZ_CP026113.1"/>
</dbReference>
<comment type="similarity">
    <text evidence="1 7">Belongs to the cytochrome P450 family.</text>
</comment>
<evidence type="ECO:0000256" key="2">
    <source>
        <dbReference type="ARBA" id="ARBA00022617"/>
    </source>
</evidence>
<evidence type="ECO:0000256" key="4">
    <source>
        <dbReference type="ARBA" id="ARBA00023002"/>
    </source>
</evidence>
<dbReference type="SUPFAM" id="SSF48264">
    <property type="entry name" value="Cytochrome P450"/>
    <property type="match status" value="1"/>
</dbReference>
<keyword evidence="6 7" id="KW-0503">Monooxygenase</keyword>
<dbReference type="PANTHER" id="PTHR46696:SF6">
    <property type="entry name" value="P450, PUTATIVE (EUROFUNG)-RELATED"/>
    <property type="match status" value="1"/>
</dbReference>
<organism evidence="8 9">
    <name type="scientific">Paraburkholderia terrae</name>
    <dbReference type="NCBI Taxonomy" id="311230"/>
    <lineage>
        <taxon>Bacteria</taxon>
        <taxon>Pseudomonadati</taxon>
        <taxon>Pseudomonadota</taxon>
        <taxon>Betaproteobacteria</taxon>
        <taxon>Burkholderiales</taxon>
        <taxon>Burkholderiaceae</taxon>
        <taxon>Paraburkholderia</taxon>
    </lineage>
</organism>
<evidence type="ECO:0000256" key="6">
    <source>
        <dbReference type="ARBA" id="ARBA00023033"/>
    </source>
</evidence>
<keyword evidence="4 7" id="KW-0560">Oxidoreductase</keyword>
<dbReference type="KEGG" id="pter:C2L65_33210"/>
<dbReference type="InterPro" id="IPR001128">
    <property type="entry name" value="Cyt_P450"/>
</dbReference>
<dbReference type="Gene3D" id="1.10.630.10">
    <property type="entry name" value="Cytochrome P450"/>
    <property type="match status" value="1"/>
</dbReference>
<dbReference type="PROSITE" id="PS00086">
    <property type="entry name" value="CYTOCHROME_P450"/>
    <property type="match status" value="1"/>
</dbReference>
<keyword evidence="5 7" id="KW-0408">Iron</keyword>
<accession>A0A2I8EY31</accession>
<evidence type="ECO:0000313" key="9">
    <source>
        <dbReference type="Proteomes" id="UP000243502"/>
    </source>
</evidence>
<evidence type="ECO:0000313" key="8">
    <source>
        <dbReference type="EMBL" id="AUT64523.1"/>
    </source>
</evidence>
<evidence type="ECO:0000256" key="1">
    <source>
        <dbReference type="ARBA" id="ARBA00010617"/>
    </source>
</evidence>
<dbReference type="PRINTS" id="PR00385">
    <property type="entry name" value="P450"/>
</dbReference>
<name>A0A2I8EY31_9BURK</name>
<reference evidence="8 9" key="1">
    <citation type="submission" date="2018-01" db="EMBL/GenBank/DDBJ databases">
        <title>Species boundaries and ecological features among Paraburkholderia terrae DSMZ17804T, P. hospita DSMZ17164T and P. caribensis DSMZ13236T.</title>
        <authorList>
            <person name="Pratama A.A."/>
        </authorList>
    </citation>
    <scope>NUCLEOTIDE SEQUENCE [LARGE SCALE GENOMIC DNA]</scope>
    <source>
        <strain evidence="8 9">DSM 17804</strain>
    </source>
</reference>
<proteinExistence type="inferred from homology"/>
<dbReference type="CDD" id="cd11030">
    <property type="entry name" value="CYP105-like"/>
    <property type="match status" value="1"/>
</dbReference>
<keyword evidence="3 7" id="KW-0479">Metal-binding</keyword>
<dbReference type="InterPro" id="IPR002397">
    <property type="entry name" value="Cyt_P450_B"/>
</dbReference>
<dbReference type="AlphaFoldDB" id="A0A2I8EY31"/>
<dbReference type="PANTHER" id="PTHR46696">
    <property type="entry name" value="P450, PUTATIVE (EUROFUNG)-RELATED"/>
    <property type="match status" value="1"/>
</dbReference>
<dbReference type="OrthoDB" id="4168525at2"/>
<evidence type="ECO:0000256" key="3">
    <source>
        <dbReference type="ARBA" id="ARBA00022723"/>
    </source>
</evidence>
<dbReference type="GO" id="GO:0016705">
    <property type="term" value="F:oxidoreductase activity, acting on paired donors, with incorporation or reduction of molecular oxygen"/>
    <property type="evidence" value="ECO:0007669"/>
    <property type="project" value="InterPro"/>
</dbReference>
<dbReference type="Pfam" id="PF00067">
    <property type="entry name" value="p450"/>
    <property type="match status" value="1"/>
</dbReference>
<dbReference type="EMBL" id="CP026113">
    <property type="protein sequence ID" value="AUT64523.1"/>
    <property type="molecule type" value="Genomic_DNA"/>
</dbReference>
<dbReference type="GO" id="GO:0020037">
    <property type="term" value="F:heme binding"/>
    <property type="evidence" value="ECO:0007669"/>
    <property type="project" value="InterPro"/>
</dbReference>
<evidence type="ECO:0000256" key="5">
    <source>
        <dbReference type="ARBA" id="ARBA00023004"/>
    </source>
</evidence>